<comment type="subcellular location">
    <subcellularLocation>
        <location evidence="2">Mitochondrion membrane</location>
    </subcellularLocation>
</comment>
<protein>
    <submittedName>
        <fullName evidence="11">Putative mitochondrial hypoxia responsive domain protein</fullName>
    </submittedName>
</protein>
<name>A0A0B1P5Z7_UNCNE</name>
<dbReference type="HOGENOM" id="CLU_087356_0_2_1"/>
<evidence type="ECO:0000256" key="4">
    <source>
        <dbReference type="ARBA" id="ARBA00011565"/>
    </source>
</evidence>
<evidence type="ECO:0000313" key="11">
    <source>
        <dbReference type="EMBL" id="KHJ32326.1"/>
    </source>
</evidence>
<evidence type="ECO:0000256" key="3">
    <source>
        <dbReference type="ARBA" id="ARBA00009366"/>
    </source>
</evidence>
<comment type="similarity">
    <text evidence="3">Belongs to the RCF1 family.</text>
</comment>
<evidence type="ECO:0000256" key="8">
    <source>
        <dbReference type="ARBA" id="ARBA00023136"/>
    </source>
</evidence>
<dbReference type="AlphaFoldDB" id="A0A0B1P5Z7"/>
<comment type="function">
    <text evidence="1">Cytochrome c oxidase subunit which plays a role in assembly of respiratory supercomplexes.</text>
</comment>
<dbReference type="Gene3D" id="6.10.140.1320">
    <property type="match status" value="1"/>
</dbReference>
<comment type="caution">
    <text evidence="11">The sequence shown here is derived from an EMBL/GenBank/DDBJ whole genome shotgun (WGS) entry which is preliminary data.</text>
</comment>
<feature type="region of interest" description="Disordered" evidence="9">
    <location>
        <begin position="151"/>
        <end position="182"/>
    </location>
</feature>
<organism evidence="11 12">
    <name type="scientific">Uncinula necator</name>
    <name type="common">Grape powdery mildew</name>
    <dbReference type="NCBI Taxonomy" id="52586"/>
    <lineage>
        <taxon>Eukaryota</taxon>
        <taxon>Fungi</taxon>
        <taxon>Dikarya</taxon>
        <taxon>Ascomycota</taxon>
        <taxon>Pezizomycotina</taxon>
        <taxon>Leotiomycetes</taxon>
        <taxon>Erysiphales</taxon>
        <taxon>Erysiphaceae</taxon>
        <taxon>Erysiphe</taxon>
    </lineage>
</organism>
<reference evidence="11 12" key="1">
    <citation type="journal article" date="2014" name="BMC Genomics">
        <title>Adaptive genomic structural variation in the grape powdery mildew pathogen, Erysiphe necator.</title>
        <authorList>
            <person name="Jones L."/>
            <person name="Riaz S."/>
            <person name="Morales-Cruz A."/>
            <person name="Amrine K.C."/>
            <person name="McGuire B."/>
            <person name="Gubler W.D."/>
            <person name="Walker M.A."/>
            <person name="Cantu D."/>
        </authorList>
    </citation>
    <scope>NUCLEOTIDE SEQUENCE [LARGE SCALE GENOMIC DNA]</scope>
    <source>
        <strain evidence="12">c</strain>
    </source>
</reference>
<dbReference type="PROSITE" id="PS51503">
    <property type="entry name" value="HIG1"/>
    <property type="match status" value="1"/>
</dbReference>
<evidence type="ECO:0000256" key="6">
    <source>
        <dbReference type="ARBA" id="ARBA00022989"/>
    </source>
</evidence>
<evidence type="ECO:0000313" key="12">
    <source>
        <dbReference type="Proteomes" id="UP000030854"/>
    </source>
</evidence>
<dbReference type="Proteomes" id="UP000030854">
    <property type="component" value="Unassembled WGS sequence"/>
</dbReference>
<feature type="compositionally biased region" description="Low complexity" evidence="9">
    <location>
        <begin position="167"/>
        <end position="182"/>
    </location>
</feature>
<gene>
    <name evidence="11" type="ORF">EV44_g6171</name>
</gene>
<dbReference type="STRING" id="52586.A0A0B1P5Z7"/>
<sequence>MSRPLPSSFDGDNEFYEESRLQKLMRRLKQEPLIPLGCALTSWALFNASRSIRVGDHNRTNRMFRARIYAQGFTVAAMVAGSMYWQTDRQKQKELQKIIDERKAQEKRARWLEELDYRDREAKEEQARKDAALMNRVAIDTSAPPKLDILRKKNTLTAGEGEKKSTVESVNELVSSNSRSEK</sequence>
<keyword evidence="7" id="KW-0496">Mitochondrion</keyword>
<evidence type="ECO:0000256" key="5">
    <source>
        <dbReference type="ARBA" id="ARBA00022692"/>
    </source>
</evidence>
<dbReference type="GO" id="GO:0031966">
    <property type="term" value="C:mitochondrial membrane"/>
    <property type="evidence" value="ECO:0007669"/>
    <property type="project" value="UniProtKB-SubCell"/>
</dbReference>
<evidence type="ECO:0000259" key="10">
    <source>
        <dbReference type="PROSITE" id="PS51503"/>
    </source>
</evidence>
<dbReference type="GO" id="GO:0097250">
    <property type="term" value="P:mitochondrial respirasome assembly"/>
    <property type="evidence" value="ECO:0007669"/>
    <property type="project" value="TreeGrafter"/>
</dbReference>
<comment type="subunit">
    <text evidence="4">Associates with the respiratory chain complex III/complex IV supercomplex.</text>
</comment>
<dbReference type="PANTHER" id="PTHR12297">
    <property type="entry name" value="HYPOXIA-INDUCBILE GENE 1 HIG1 -RELATED"/>
    <property type="match status" value="1"/>
</dbReference>
<evidence type="ECO:0000256" key="9">
    <source>
        <dbReference type="SAM" id="MobiDB-lite"/>
    </source>
</evidence>
<proteinExistence type="inferred from homology"/>
<dbReference type="PANTHER" id="PTHR12297:SF3">
    <property type="entry name" value="HIG1 DOMAIN FAMILY MEMBER 1A"/>
    <property type="match status" value="1"/>
</dbReference>
<dbReference type="Pfam" id="PF04588">
    <property type="entry name" value="HIG_1_N"/>
    <property type="match status" value="1"/>
</dbReference>
<evidence type="ECO:0000256" key="1">
    <source>
        <dbReference type="ARBA" id="ARBA00002584"/>
    </source>
</evidence>
<evidence type="ECO:0000256" key="7">
    <source>
        <dbReference type="ARBA" id="ARBA00023128"/>
    </source>
</evidence>
<dbReference type="InterPro" id="IPR050355">
    <property type="entry name" value="RCF1"/>
</dbReference>
<dbReference type="EMBL" id="JNVN01002171">
    <property type="protein sequence ID" value="KHJ32326.1"/>
    <property type="molecule type" value="Genomic_DNA"/>
</dbReference>
<dbReference type="OMA" id="YYRTERT"/>
<evidence type="ECO:0000256" key="2">
    <source>
        <dbReference type="ARBA" id="ARBA00004325"/>
    </source>
</evidence>
<keyword evidence="12" id="KW-1185">Reference proteome</keyword>
<keyword evidence="5" id="KW-0812">Transmembrane</keyword>
<dbReference type="InterPro" id="IPR007667">
    <property type="entry name" value="Hypoxia_induced_domain"/>
</dbReference>
<feature type="domain" description="HIG1" evidence="10">
    <location>
        <begin position="5"/>
        <end position="96"/>
    </location>
</feature>
<accession>A0A0B1P5Z7</accession>
<keyword evidence="8" id="KW-0472">Membrane</keyword>
<keyword evidence="6" id="KW-1133">Transmembrane helix</keyword>